<accession>A2Q6L0</accession>
<dbReference type="Gene3D" id="2.60.40.2900">
    <property type="match status" value="1"/>
</dbReference>
<name>A2Q6L0_MUHVK</name>
<keyword evidence="1" id="KW-0472">Membrane</keyword>
<sequence length="266" mass="30243">MSLVCRLVLVTVVLSSLFTFAISRNDNECEKMQKEYKEKMKYRHSLGCYFKGINPTKVPSSDPRTILKCTLPDVKVNASWTLEWVVVNLHTSVDVTSYYESSPNSEPRFLRAILNFTPMHGLRTKNLLKVKDGFQVDNSTDNGNGGNLYVYPNATTGSADSVRCRLRMCPWTSNSKMTAPDEEMLRKMSEVLNLPNYGVPDLTPPRRDEFYTKNESPNTIVTTLTVIVTLLFVGLLLVLIYLYGPSLYRRFFSNDCCSNFKPLKSN</sequence>
<organismHost>
    <name type="scientific">Mus musculus</name>
    <name type="common">Mouse</name>
    <dbReference type="NCBI Taxonomy" id="10090"/>
</organismHost>
<gene>
    <name evidence="2" type="primary">m04</name>
</gene>
<dbReference type="InterPro" id="IPR038708">
    <property type="entry name" value="Gp34-like_sf"/>
</dbReference>
<dbReference type="Pfam" id="PF12216">
    <property type="entry name" value="m04gp34like"/>
    <property type="match status" value="1"/>
</dbReference>
<proteinExistence type="evidence at protein level"/>
<dbReference type="PDB" id="2MIZ">
    <property type="method" value="NMR"/>
    <property type="chains" value="A=23-219"/>
</dbReference>
<reference evidence="3" key="2">
    <citation type="journal article" date="2014" name="Structure">
        <title>The structure of mouse cytomegalovirus m04 protein obtained from sparse NMR data reveals a conserved fold of the m02-m06 viral immune modulator family.</title>
        <authorList>
            <person name="Sgourakis N.G."/>
            <person name="Natarajan K."/>
            <person name="Ying J."/>
            <person name="Vogeli B."/>
            <person name="Boyd L.F."/>
            <person name="Margulies D.H."/>
            <person name="Bax A."/>
        </authorList>
    </citation>
    <scope>STRUCTURE BY NMR OF 23-219</scope>
    <scope>DISULFIDE BONDS</scope>
</reference>
<feature type="disulfide bond" evidence="3">
    <location>
        <begin position="48"/>
        <end position="169"/>
    </location>
</feature>
<dbReference type="SMR" id="A2Q6L0"/>
<protein>
    <submittedName>
        <fullName evidence="2">M04 immunoevasin</fullName>
    </submittedName>
</protein>
<dbReference type="BMRB" id="A2Q6L0"/>
<keyword evidence="1" id="KW-0812">Transmembrane</keyword>
<evidence type="ECO:0000313" key="2">
    <source>
        <dbReference type="EMBL" id="CAJ86507.1"/>
    </source>
</evidence>
<organism evidence="2">
    <name type="scientific">Murid herpesvirus 1 (strain K181)</name>
    <name type="common">MuHV-1</name>
    <name type="synonym">Mouse cytomegalovirus</name>
    <dbReference type="NCBI Taxonomy" id="69156"/>
    <lineage>
        <taxon>Viruses</taxon>
        <taxon>Duplodnaviria</taxon>
        <taxon>Heunggongvirae</taxon>
        <taxon>Peploviricota</taxon>
        <taxon>Herviviricetes</taxon>
        <taxon>Herpesvirales</taxon>
        <taxon>Orthoherpesviridae</taxon>
        <taxon>Betaherpesvirinae</taxon>
        <taxon>Muromegalovirus</taxon>
        <taxon>Muromegalovirus muridbeta1</taxon>
        <taxon>Murid herpesvirus 1</taxon>
    </lineage>
</organism>
<dbReference type="InterPro" id="IPR022022">
    <property type="entry name" value="M04gp34-like"/>
</dbReference>
<feature type="transmembrane region" description="Helical" evidence="1">
    <location>
        <begin position="220"/>
        <end position="243"/>
    </location>
</feature>
<dbReference type="EMBL" id="AM237082">
    <property type="protein sequence ID" value="CAJ86507.1"/>
    <property type="molecule type" value="Genomic_DNA"/>
</dbReference>
<reference evidence="2" key="1">
    <citation type="journal article" date="2007" name="J. Med. Virol.">
        <title>Mutations in the temperature-sensitive murine cytomegalovirus (MCMV) mutants tsm5 and tsm30: a study of genes involved in immune evasion, DNA packaging and processing, and DNA replication.</title>
        <authorList>
            <person name="Sweet C."/>
            <person name="Ball K."/>
            <person name="Morley P.J."/>
            <person name="Guilfoyle K."/>
            <person name="Kirby M."/>
        </authorList>
    </citation>
    <scope>NUCLEOTIDE SEQUENCE</scope>
    <source>
        <strain evidence="2">K181</strain>
    </source>
</reference>
<keyword evidence="3" id="KW-0002">3D-structure</keyword>
<evidence type="ECO:0000256" key="1">
    <source>
        <dbReference type="SAM" id="Phobius"/>
    </source>
</evidence>
<keyword evidence="1" id="KW-1133">Transmembrane helix</keyword>
<feature type="disulfide bond" evidence="3">
    <location>
        <begin position="69"/>
        <end position="164"/>
    </location>
</feature>
<dbReference type="PDBsum" id="2MIZ"/>
<evidence type="ECO:0007829" key="3">
    <source>
        <dbReference type="PDB" id="2MIZ"/>
    </source>
</evidence>
<feature type="non-terminal residue" evidence="2">
    <location>
        <position position="266"/>
    </location>
</feature>